<evidence type="ECO:0000313" key="1">
    <source>
        <dbReference type="Proteomes" id="UP000095281"/>
    </source>
</evidence>
<organism evidence="1 2">
    <name type="scientific">Meloidogyne hapla</name>
    <name type="common">Root-knot nematode worm</name>
    <dbReference type="NCBI Taxonomy" id="6305"/>
    <lineage>
        <taxon>Eukaryota</taxon>
        <taxon>Metazoa</taxon>
        <taxon>Ecdysozoa</taxon>
        <taxon>Nematoda</taxon>
        <taxon>Chromadorea</taxon>
        <taxon>Rhabditida</taxon>
        <taxon>Tylenchina</taxon>
        <taxon>Tylenchomorpha</taxon>
        <taxon>Tylenchoidea</taxon>
        <taxon>Meloidogynidae</taxon>
        <taxon>Meloidogyninae</taxon>
        <taxon>Meloidogyne</taxon>
    </lineage>
</organism>
<dbReference type="Proteomes" id="UP000095281">
    <property type="component" value="Unplaced"/>
</dbReference>
<name>A0A1I8BQS2_MELHA</name>
<dbReference type="WBParaSite" id="MhA1_Contig405.frz3.gene13">
    <property type="protein sequence ID" value="MhA1_Contig405.frz3.gene13"/>
    <property type="gene ID" value="MhA1_Contig405.frz3.gene13"/>
</dbReference>
<keyword evidence="1" id="KW-1185">Reference proteome</keyword>
<proteinExistence type="predicted"/>
<evidence type="ECO:0000313" key="2">
    <source>
        <dbReference type="WBParaSite" id="MhA1_Contig405.frz3.gene13"/>
    </source>
</evidence>
<reference evidence="2" key="1">
    <citation type="submission" date="2016-11" db="UniProtKB">
        <authorList>
            <consortium name="WormBaseParasite"/>
        </authorList>
    </citation>
    <scope>IDENTIFICATION</scope>
</reference>
<sequence>MRQSKIKIKQHCCTYDFQFFRSFSIIIFFINLVNGNISFYKDETDSEINEKRYNNEDITRNSIIFDLTNKISEMPHLVNRHRVRRNNDLRLISSSAEVTGSSFPWKKRYYVTRWHRRRFVPSRDDGSLLTAVDQQSHDDCVE</sequence>
<protein>
    <submittedName>
        <fullName evidence="2">Uncharacterized protein</fullName>
    </submittedName>
</protein>
<dbReference type="AlphaFoldDB" id="A0A1I8BQS2"/>
<accession>A0A1I8BQS2</accession>